<evidence type="ECO:0000256" key="3">
    <source>
        <dbReference type="ARBA" id="ARBA00020501"/>
    </source>
</evidence>
<dbReference type="InterPro" id="IPR019355">
    <property type="entry name" value="Cell_cycle_regulator_Mat89Bb"/>
</dbReference>
<reference evidence="17 18" key="1">
    <citation type="journal article" date="2022" name="Nat. Ecol. Evol.">
        <title>A masculinizing supergene underlies an exaggerated male reproductive morph in a spider.</title>
        <authorList>
            <person name="Hendrickx F."/>
            <person name="De Corte Z."/>
            <person name="Sonet G."/>
            <person name="Van Belleghem S.M."/>
            <person name="Kostlbacher S."/>
            <person name="Vangestel C."/>
        </authorList>
    </citation>
    <scope>NUCLEOTIDE SEQUENCE [LARGE SCALE GENOMIC DNA]</scope>
    <source>
        <strain evidence="17">W744_W776</strain>
    </source>
</reference>
<accession>A0AAV6TXW7</accession>
<sequence>MKLKEKRAILLGLDQTMAFPVSHKTVFVLDHGPSFLNSCHQTMEFDIFTKTRQPGIIPLAPLSKSLWTCSVEAAIEYCRIVWDIFPTEKLIRFIVSDTSSLTLNTWNQDQQNLNLLMSSLAQVGPPATSSQKKECSVMHGLNAAIEALCECSEVQHEKRTAMTESAGKVLNRGRVICFTNVKSDLEVNSLLECFQDALSEHNKLAASSDSLMVVQHCELIMMHVYPVNKESCIAHQPKKMVSPILSTEIHNVKSGRHLAAKLGVLVQQHYNLASTTVTGIPMKEEQNASSSANYDVELLHPVAAHAEVFKTGVVNAEGVHITAVKEGQLYETVTLKWCTPRSSSVELQYCTSSFRITPVDVNNRPSSCLTNFLLNGRAVMLEMPRKSGSKVLSHMLASHGGEIFIHTLGTGRSILEDPPSISEGCGGRVTDYRINDFGDFMKQNRLIPIEPNSERLEFPIETAKKKLCRLTQYWPLVFSHTTIFNNASQIGPLLHLITKESLDPGEVAECKKSIYNLVSYESKGHPLNVPTITTRGKGPKRQEHYRLAWNELEAFVRCHCTTAEHRSVLDCLVECRKPNTEGEGVASVASVRAQMGATTPTKKEEALPEPIEDFKEAERKKILDNGHEPKKFPPPKKIKLSIDAVKNSGTRSLLSLWTDRITSEHEKRFVDFVGRTNGNGPVKLYPNMKCEANGDG</sequence>
<evidence type="ECO:0000256" key="8">
    <source>
        <dbReference type="ARBA" id="ARBA00022871"/>
    </source>
</evidence>
<dbReference type="PANTHER" id="PTHR12955">
    <property type="entry name" value="SARCOMA ANTIGEN NY-SAR-95-RELATED"/>
    <property type="match status" value="1"/>
</dbReference>
<dbReference type="Proteomes" id="UP000827092">
    <property type="component" value="Unassembled WGS sequence"/>
</dbReference>
<gene>
    <name evidence="17" type="ORF">JTE90_014884</name>
</gene>
<organism evidence="17 18">
    <name type="scientific">Oedothorax gibbosus</name>
    <dbReference type="NCBI Taxonomy" id="931172"/>
    <lineage>
        <taxon>Eukaryota</taxon>
        <taxon>Metazoa</taxon>
        <taxon>Ecdysozoa</taxon>
        <taxon>Arthropoda</taxon>
        <taxon>Chelicerata</taxon>
        <taxon>Arachnida</taxon>
        <taxon>Araneae</taxon>
        <taxon>Araneomorphae</taxon>
        <taxon>Entelegynae</taxon>
        <taxon>Araneoidea</taxon>
        <taxon>Linyphiidae</taxon>
        <taxon>Erigoninae</taxon>
        <taxon>Oedothorax</taxon>
    </lineage>
</organism>
<comment type="subunit">
    <text evidence="16">Belongs to the multiprotein complex Integrator, at least composed of IntS1, IntS2, IntS3, IntS4, omd/IntS5, IntS6, defl/IntS7, IntS8, IntS9, IntS10, IntS11, IntS12, asun/IntS13, IntS14 and IntS15. The core complex associates with protein phosphatase 2A subunits mts/PP2A and Pp2A-29B, to form the Integrator-PP2A (INTAC) complex.</text>
</comment>
<evidence type="ECO:0000313" key="18">
    <source>
        <dbReference type="Proteomes" id="UP000827092"/>
    </source>
</evidence>
<dbReference type="GO" id="GO:0032039">
    <property type="term" value="C:integrator complex"/>
    <property type="evidence" value="ECO:0007669"/>
    <property type="project" value="TreeGrafter"/>
</dbReference>
<evidence type="ECO:0000313" key="17">
    <source>
        <dbReference type="EMBL" id="KAG8176538.1"/>
    </source>
</evidence>
<dbReference type="GO" id="GO:0007346">
    <property type="term" value="P:regulation of mitotic cell cycle"/>
    <property type="evidence" value="ECO:0007669"/>
    <property type="project" value="TreeGrafter"/>
</dbReference>
<keyword evidence="12" id="KW-0131">Cell cycle</keyword>
<dbReference type="EMBL" id="JAFNEN010000868">
    <property type="protein sequence ID" value="KAG8176538.1"/>
    <property type="molecule type" value="Genomic_DNA"/>
</dbReference>
<evidence type="ECO:0000256" key="10">
    <source>
        <dbReference type="ARBA" id="ARBA00023242"/>
    </source>
</evidence>
<evidence type="ECO:0000256" key="13">
    <source>
        <dbReference type="ARBA" id="ARBA00030658"/>
    </source>
</evidence>
<evidence type="ECO:0000256" key="6">
    <source>
        <dbReference type="ARBA" id="ARBA00022776"/>
    </source>
</evidence>
<keyword evidence="7" id="KW-0221">Differentiation</keyword>
<dbReference type="PANTHER" id="PTHR12955:SF1">
    <property type="entry name" value="INTEGRATOR COMPLEX SUBUNIT 13"/>
    <property type="match status" value="1"/>
</dbReference>
<dbReference type="GO" id="GO:0051321">
    <property type="term" value="P:meiotic cell cycle"/>
    <property type="evidence" value="ECO:0007669"/>
    <property type="project" value="UniProtKB-KW"/>
</dbReference>
<evidence type="ECO:0000256" key="16">
    <source>
        <dbReference type="ARBA" id="ARBA00065185"/>
    </source>
</evidence>
<dbReference type="Pfam" id="PF10221">
    <property type="entry name" value="Mat89Bb"/>
    <property type="match status" value="1"/>
</dbReference>
<dbReference type="GO" id="GO:0048471">
    <property type="term" value="C:perinuclear region of cytoplasm"/>
    <property type="evidence" value="ECO:0007669"/>
    <property type="project" value="UniProtKB-SubCell"/>
</dbReference>
<dbReference type="GO" id="GO:0030154">
    <property type="term" value="P:cell differentiation"/>
    <property type="evidence" value="ECO:0007669"/>
    <property type="project" value="UniProtKB-KW"/>
</dbReference>
<evidence type="ECO:0000256" key="2">
    <source>
        <dbReference type="ARBA" id="ARBA00004556"/>
    </source>
</evidence>
<protein>
    <recommendedName>
        <fullName evidence="3">Protein asunder</fullName>
    </recommendedName>
    <alternativeName>
        <fullName evidence="14">Cell cycle regulator Mat89Bb</fullName>
    </alternativeName>
    <alternativeName>
        <fullName evidence="13">Set apart in position or space protein</fullName>
    </alternativeName>
</protein>
<comment type="similarity">
    <text evidence="15">Belongs to the Integrator subunit 13 family.</text>
</comment>
<comment type="caution">
    <text evidence="17">The sequence shown here is derived from an EMBL/GenBank/DDBJ whole genome shotgun (WGS) entry which is preliminary data.</text>
</comment>
<dbReference type="GO" id="GO:0051301">
    <property type="term" value="P:cell division"/>
    <property type="evidence" value="ECO:0007669"/>
    <property type="project" value="UniProtKB-KW"/>
</dbReference>
<keyword evidence="6" id="KW-0498">Mitosis</keyword>
<evidence type="ECO:0000256" key="12">
    <source>
        <dbReference type="ARBA" id="ARBA00023306"/>
    </source>
</evidence>
<keyword evidence="9" id="KW-0175">Coiled coil</keyword>
<keyword evidence="8" id="KW-0744">Spermatogenesis</keyword>
<evidence type="ECO:0000256" key="15">
    <source>
        <dbReference type="ARBA" id="ARBA00061603"/>
    </source>
</evidence>
<name>A0AAV6TXW7_9ARAC</name>
<proteinExistence type="inferred from homology"/>
<keyword evidence="18" id="KW-1185">Reference proteome</keyword>
<evidence type="ECO:0000256" key="4">
    <source>
        <dbReference type="ARBA" id="ARBA00022490"/>
    </source>
</evidence>
<keyword evidence="11" id="KW-0469">Meiosis</keyword>
<evidence type="ECO:0000256" key="5">
    <source>
        <dbReference type="ARBA" id="ARBA00022618"/>
    </source>
</evidence>
<evidence type="ECO:0000256" key="14">
    <source>
        <dbReference type="ARBA" id="ARBA00032585"/>
    </source>
</evidence>
<keyword evidence="5" id="KW-0132">Cell division</keyword>
<comment type="subcellular location">
    <subcellularLocation>
        <location evidence="2">Cytoplasm</location>
        <location evidence="2">Perinuclear region</location>
    </subcellularLocation>
    <subcellularLocation>
        <location evidence="1">Nucleus</location>
    </subcellularLocation>
</comment>
<dbReference type="GO" id="GO:0051642">
    <property type="term" value="P:centrosome localization"/>
    <property type="evidence" value="ECO:0007669"/>
    <property type="project" value="TreeGrafter"/>
</dbReference>
<evidence type="ECO:0000256" key="9">
    <source>
        <dbReference type="ARBA" id="ARBA00023054"/>
    </source>
</evidence>
<evidence type="ECO:0000256" key="7">
    <source>
        <dbReference type="ARBA" id="ARBA00022782"/>
    </source>
</evidence>
<keyword evidence="4" id="KW-0963">Cytoplasm</keyword>
<keyword evidence="10" id="KW-0539">Nucleus</keyword>
<evidence type="ECO:0000256" key="11">
    <source>
        <dbReference type="ARBA" id="ARBA00023254"/>
    </source>
</evidence>
<dbReference type="AlphaFoldDB" id="A0AAV6TXW7"/>
<evidence type="ECO:0000256" key="1">
    <source>
        <dbReference type="ARBA" id="ARBA00004123"/>
    </source>
</evidence>
<dbReference type="GO" id="GO:0007283">
    <property type="term" value="P:spermatogenesis"/>
    <property type="evidence" value="ECO:0007669"/>
    <property type="project" value="UniProtKB-KW"/>
</dbReference>